<evidence type="ECO:0008006" key="4">
    <source>
        <dbReference type="Google" id="ProtNLM"/>
    </source>
</evidence>
<dbReference type="EMBL" id="SRPY01000200">
    <property type="protein sequence ID" value="KAG5927199.1"/>
    <property type="molecule type" value="Genomic_DNA"/>
</dbReference>
<evidence type="ECO:0000313" key="2">
    <source>
        <dbReference type="EMBL" id="KAG5927199.1"/>
    </source>
</evidence>
<gene>
    <name evidence="2" type="ORF">E4U42_002497</name>
</gene>
<feature type="region of interest" description="Disordered" evidence="1">
    <location>
        <begin position="875"/>
        <end position="935"/>
    </location>
</feature>
<feature type="compositionally biased region" description="Polar residues" evidence="1">
    <location>
        <begin position="485"/>
        <end position="508"/>
    </location>
</feature>
<comment type="caution">
    <text evidence="2">The sequence shown here is derived from an EMBL/GenBank/DDBJ whole genome shotgun (WGS) entry which is preliminary data.</text>
</comment>
<feature type="region of interest" description="Disordered" evidence="1">
    <location>
        <begin position="485"/>
        <end position="516"/>
    </location>
</feature>
<sequence>MAIGSLMGSIVALEGEPDLVSTQLRLLPISPQLLILPSIEHYVKPGDRNGCFSARGFVQQIHAALVARNDAARTFLDGSMEDHKRLVFLHGSTPGAQTLCVKQIMKYETNGNRAEAEAIFEEIVKDGVAGLNDHSSNLDLDNQGSGCSYTVNNDDNVKEDAIMRAMRAADALDRQTADLQPSDGMVPGLPFRPRSSSLPLYGSLDEFADPTPFYVFGALRPDDEESSAEDDDVETVSALPTLKATMFSKPTQHTSEIPKLGSWCQSPSICSTSCFGEIYRSRVNADGTDAMAGSPASEAFSLESSDNVVFGEASVLDMRLSSRRSSISRVKSLDRIYPASPRFRDLSIPTQSWLDDPDSPRTLQHSKPATWLSDAQTHTSSQMSILERPRKIVVRPRLSSVQVRPVPVSKKRKKAKEAMGHARPNYVDRGTDAWQSLAKDSRYLPVLPPVEDIVVNLVGNDSADILFESAISAFKYHRFPPLSYSPTPSDADNNDGSTPGTPIQPSSESGDKLRVHCKESDVLSPSAEDYDPFSHTHPSWQLSKSSDLTAMVSTVQLPATVQTAPPAVSESDNKFHEFHVAPGETAISIQNSLRSILSGYFPPDTAGYRQFHTSLLPEFDELWRPLFRGGSSHRDDGSLIQILATGSQKGVSKEYLQGVTGRLEKVGTKLSEFVETGRVDFRYLLANAMQAFTAQRLANQTDNPFTNSYLLATLIIPHLETYLTLHTHVRYLLLVYSPEHLAIVLALQKLIGVDIMKVVHSVESTSKEASSFTHIRGTSTSTKNTFESRSLRSFFSAKTTSSDIAISGANYLLASTASEKHIESFVSTAWNAGTLEPDMSAPSTATARAHEKVSMSLRDCQTNCAHITTQTVQRASSAATTHAPPSRAFAPATVARERPSPAASRNAASISETNRKPKWIKSQRSQSKLWARNMPQLERESLTSLEYSDDSDDDMDERRLMPVFMQKHRLGKPDSRKALKFLGLA</sequence>
<reference evidence="2" key="1">
    <citation type="journal article" date="2020" name="bioRxiv">
        <title>Whole genome comparisons of ergot fungi reveals the divergence and evolution of species within the genus Claviceps are the result of varying mechanisms driving genome evolution and host range expansion.</title>
        <authorList>
            <person name="Wyka S.A."/>
            <person name="Mondo S.J."/>
            <person name="Liu M."/>
            <person name="Dettman J."/>
            <person name="Nalam V."/>
            <person name="Broders K.D."/>
        </authorList>
    </citation>
    <scope>NUCLEOTIDE SEQUENCE</scope>
    <source>
        <strain evidence="2">CCC 489</strain>
    </source>
</reference>
<accession>A0A8K0NM89</accession>
<organism evidence="2 3">
    <name type="scientific">Claviceps africana</name>
    <dbReference type="NCBI Taxonomy" id="83212"/>
    <lineage>
        <taxon>Eukaryota</taxon>
        <taxon>Fungi</taxon>
        <taxon>Dikarya</taxon>
        <taxon>Ascomycota</taxon>
        <taxon>Pezizomycotina</taxon>
        <taxon>Sordariomycetes</taxon>
        <taxon>Hypocreomycetidae</taxon>
        <taxon>Hypocreales</taxon>
        <taxon>Clavicipitaceae</taxon>
        <taxon>Claviceps</taxon>
    </lineage>
</organism>
<name>A0A8K0NM89_9HYPO</name>
<feature type="compositionally biased region" description="Low complexity" evidence="1">
    <location>
        <begin position="875"/>
        <end position="888"/>
    </location>
</feature>
<evidence type="ECO:0000313" key="3">
    <source>
        <dbReference type="Proteomes" id="UP000811619"/>
    </source>
</evidence>
<dbReference type="AlphaFoldDB" id="A0A8K0NM89"/>
<dbReference type="Proteomes" id="UP000811619">
    <property type="component" value="Unassembled WGS sequence"/>
</dbReference>
<evidence type="ECO:0000256" key="1">
    <source>
        <dbReference type="SAM" id="MobiDB-lite"/>
    </source>
</evidence>
<keyword evidence="3" id="KW-1185">Reference proteome</keyword>
<dbReference type="OrthoDB" id="5401106at2759"/>
<proteinExistence type="predicted"/>
<protein>
    <recommendedName>
        <fullName evidence="4">Gastric mucin</fullName>
    </recommendedName>
</protein>
<feature type="compositionally biased region" description="Low complexity" evidence="1">
    <location>
        <begin position="900"/>
        <end position="909"/>
    </location>
</feature>